<feature type="compositionally biased region" description="Low complexity" evidence="1">
    <location>
        <begin position="16"/>
        <end position="29"/>
    </location>
</feature>
<evidence type="ECO:0000256" key="1">
    <source>
        <dbReference type="SAM" id="MobiDB-lite"/>
    </source>
</evidence>
<protein>
    <submittedName>
        <fullName evidence="2">Uncharacterized protein</fullName>
    </submittedName>
</protein>
<evidence type="ECO:0000313" key="3">
    <source>
        <dbReference type="Proteomes" id="UP000694548"/>
    </source>
</evidence>
<reference evidence="2" key="1">
    <citation type="submission" date="2014-08" db="EMBL/GenBank/DDBJ databases">
        <authorList>
            <person name="Senf B."/>
            <person name="Petzold A."/>
            <person name="Downie B.R."/>
            <person name="Koch P."/>
            <person name="Platzer M."/>
        </authorList>
    </citation>
    <scope>NUCLEOTIDE SEQUENCE [LARGE SCALE GENOMIC DNA]</scope>
    <source>
        <strain evidence="2">GRZ</strain>
    </source>
</reference>
<evidence type="ECO:0000313" key="2">
    <source>
        <dbReference type="Ensembl" id="ENSNFUP00015039476.1"/>
    </source>
</evidence>
<name>A0A8C6P7P6_NOTFU</name>
<dbReference type="Ensembl" id="ENSNFUT00015041200.1">
    <property type="protein sequence ID" value="ENSNFUP00015039476.1"/>
    <property type="gene ID" value="ENSNFUG00015019011.1"/>
</dbReference>
<feature type="region of interest" description="Disordered" evidence="1">
    <location>
        <begin position="16"/>
        <end position="41"/>
    </location>
</feature>
<feature type="compositionally biased region" description="Polar residues" evidence="1">
    <location>
        <begin position="55"/>
        <end position="69"/>
    </location>
</feature>
<reference evidence="2" key="2">
    <citation type="submission" date="2025-08" db="UniProtKB">
        <authorList>
            <consortium name="Ensembl"/>
        </authorList>
    </citation>
    <scope>IDENTIFICATION</scope>
</reference>
<dbReference type="Proteomes" id="UP000694548">
    <property type="component" value="Chromosome sgr08"/>
</dbReference>
<keyword evidence="3" id="KW-1185">Reference proteome</keyword>
<proteinExistence type="predicted"/>
<feature type="region of interest" description="Disordered" evidence="1">
    <location>
        <begin position="55"/>
        <end position="75"/>
    </location>
</feature>
<accession>A0A8C6P7P6</accession>
<sequence>SETRLWASVELTLSSSPHSSLLSSGHSTHQAAPGTRMPEVPLGIAPIGFDRSFQNRSKQTDQVGLSRNRCSGKPRFVTSNRHKIRNYGQILTYAHLRAG</sequence>
<organism evidence="2 3">
    <name type="scientific">Nothobranchius furzeri</name>
    <name type="common">Turquoise killifish</name>
    <dbReference type="NCBI Taxonomy" id="105023"/>
    <lineage>
        <taxon>Eukaryota</taxon>
        <taxon>Metazoa</taxon>
        <taxon>Chordata</taxon>
        <taxon>Craniata</taxon>
        <taxon>Vertebrata</taxon>
        <taxon>Euteleostomi</taxon>
        <taxon>Actinopterygii</taxon>
        <taxon>Neopterygii</taxon>
        <taxon>Teleostei</taxon>
        <taxon>Neoteleostei</taxon>
        <taxon>Acanthomorphata</taxon>
        <taxon>Ovalentaria</taxon>
        <taxon>Atherinomorphae</taxon>
        <taxon>Cyprinodontiformes</taxon>
        <taxon>Nothobranchiidae</taxon>
        <taxon>Nothobranchius</taxon>
    </lineage>
</organism>
<reference evidence="2" key="3">
    <citation type="submission" date="2025-09" db="UniProtKB">
        <authorList>
            <consortium name="Ensembl"/>
        </authorList>
    </citation>
    <scope>IDENTIFICATION</scope>
</reference>
<dbReference type="AlphaFoldDB" id="A0A8C6P7P6"/>